<evidence type="ECO:0000313" key="9">
    <source>
        <dbReference type="EMBL" id="MCC2222359.1"/>
    </source>
</evidence>
<keyword evidence="10" id="KW-1185">Reference proteome</keyword>
<dbReference type="CDD" id="cd06782">
    <property type="entry name" value="cpPDZ_CPP-like"/>
    <property type="match status" value="1"/>
</dbReference>
<dbReference type="PANTHER" id="PTHR32060">
    <property type="entry name" value="TAIL-SPECIFIC PROTEASE"/>
    <property type="match status" value="1"/>
</dbReference>
<evidence type="ECO:0000256" key="5">
    <source>
        <dbReference type="RuleBase" id="RU004404"/>
    </source>
</evidence>
<evidence type="ECO:0000313" key="10">
    <source>
        <dbReference type="Proteomes" id="UP001198200"/>
    </source>
</evidence>
<feature type="compositionally biased region" description="Basic and acidic residues" evidence="6">
    <location>
        <begin position="1"/>
        <end position="20"/>
    </location>
</feature>
<dbReference type="InterPro" id="IPR041489">
    <property type="entry name" value="PDZ_6"/>
</dbReference>
<dbReference type="PROSITE" id="PS50106">
    <property type="entry name" value="PDZ"/>
    <property type="match status" value="1"/>
</dbReference>
<dbReference type="CDD" id="cd07560">
    <property type="entry name" value="Peptidase_S41_CPP"/>
    <property type="match status" value="1"/>
</dbReference>
<dbReference type="SUPFAM" id="SSF50156">
    <property type="entry name" value="PDZ domain-like"/>
    <property type="match status" value="1"/>
</dbReference>
<organism evidence="9 10">
    <name type="scientific">Anthropogastromicrobium aceti</name>
    <dbReference type="NCBI Taxonomy" id="2981768"/>
    <lineage>
        <taxon>Bacteria</taxon>
        <taxon>Bacillati</taxon>
        <taxon>Bacillota</taxon>
        <taxon>Clostridia</taxon>
        <taxon>Lachnospirales</taxon>
        <taxon>Lachnospiraceae</taxon>
        <taxon>Anthropogastromicrobium</taxon>
    </lineage>
</organism>
<dbReference type="SMART" id="SM00245">
    <property type="entry name" value="TSPc"/>
    <property type="match status" value="1"/>
</dbReference>
<dbReference type="InterPro" id="IPR001478">
    <property type="entry name" value="PDZ"/>
</dbReference>
<accession>A0AAE3E5J4</accession>
<keyword evidence="7" id="KW-0812">Transmembrane</keyword>
<dbReference type="GO" id="GO:0007165">
    <property type="term" value="P:signal transduction"/>
    <property type="evidence" value="ECO:0007669"/>
    <property type="project" value="TreeGrafter"/>
</dbReference>
<dbReference type="InterPro" id="IPR004447">
    <property type="entry name" value="Peptidase_S41A"/>
</dbReference>
<evidence type="ECO:0000256" key="7">
    <source>
        <dbReference type="SAM" id="Phobius"/>
    </source>
</evidence>
<dbReference type="Proteomes" id="UP001198200">
    <property type="component" value="Unassembled WGS sequence"/>
</dbReference>
<dbReference type="Pfam" id="PF03572">
    <property type="entry name" value="Peptidase_S41"/>
    <property type="match status" value="1"/>
</dbReference>
<feature type="transmembrane region" description="Helical" evidence="7">
    <location>
        <begin position="33"/>
        <end position="55"/>
    </location>
</feature>
<dbReference type="AlphaFoldDB" id="A0AAE3E5J4"/>
<dbReference type="RefSeq" id="WP_227101629.1">
    <property type="nucleotide sequence ID" value="NZ_JAJEQN010000033.1"/>
</dbReference>
<keyword evidence="4 5" id="KW-0720">Serine protease</keyword>
<gene>
    <name evidence="9" type="ORF">LKD48_12065</name>
</gene>
<evidence type="ECO:0000259" key="8">
    <source>
        <dbReference type="PROSITE" id="PS50106"/>
    </source>
</evidence>
<keyword evidence="7" id="KW-0472">Membrane</keyword>
<dbReference type="Gene3D" id="3.90.226.10">
    <property type="entry name" value="2-enoyl-CoA Hydratase, Chain A, domain 1"/>
    <property type="match status" value="1"/>
</dbReference>
<dbReference type="Pfam" id="PF17820">
    <property type="entry name" value="PDZ_6"/>
    <property type="match status" value="1"/>
</dbReference>
<feature type="region of interest" description="Disordered" evidence="6">
    <location>
        <begin position="1"/>
        <end position="27"/>
    </location>
</feature>
<dbReference type="GO" id="GO:0004175">
    <property type="term" value="F:endopeptidase activity"/>
    <property type="evidence" value="ECO:0007669"/>
    <property type="project" value="TreeGrafter"/>
</dbReference>
<dbReference type="SMART" id="SM00228">
    <property type="entry name" value="PDZ"/>
    <property type="match status" value="1"/>
</dbReference>
<protein>
    <submittedName>
        <fullName evidence="9">S41 family peptidase</fullName>
    </submittedName>
</protein>
<evidence type="ECO:0000256" key="3">
    <source>
        <dbReference type="ARBA" id="ARBA00022801"/>
    </source>
</evidence>
<dbReference type="NCBIfam" id="TIGR00225">
    <property type="entry name" value="prc"/>
    <property type="match status" value="1"/>
</dbReference>
<dbReference type="Gene3D" id="2.30.42.10">
    <property type="match status" value="1"/>
</dbReference>
<keyword evidence="3 5" id="KW-0378">Hydrolase</keyword>
<evidence type="ECO:0000256" key="1">
    <source>
        <dbReference type="ARBA" id="ARBA00009179"/>
    </source>
</evidence>
<comment type="similarity">
    <text evidence="1 5">Belongs to the peptidase S41A family.</text>
</comment>
<evidence type="ECO:0000256" key="4">
    <source>
        <dbReference type="ARBA" id="ARBA00022825"/>
    </source>
</evidence>
<dbReference type="InterPro" id="IPR005151">
    <property type="entry name" value="Tail-specific_protease"/>
</dbReference>
<feature type="domain" description="PDZ" evidence="8">
    <location>
        <begin position="143"/>
        <end position="217"/>
    </location>
</feature>
<dbReference type="GO" id="GO:0030288">
    <property type="term" value="C:outer membrane-bounded periplasmic space"/>
    <property type="evidence" value="ECO:0007669"/>
    <property type="project" value="TreeGrafter"/>
</dbReference>
<comment type="caution">
    <text evidence="9">The sequence shown here is derived from an EMBL/GenBank/DDBJ whole genome shotgun (WGS) entry which is preliminary data.</text>
</comment>
<dbReference type="InterPro" id="IPR029045">
    <property type="entry name" value="ClpP/crotonase-like_dom_sf"/>
</dbReference>
<dbReference type="PANTHER" id="PTHR32060:SF30">
    <property type="entry name" value="CARBOXY-TERMINAL PROCESSING PROTEASE CTPA"/>
    <property type="match status" value="1"/>
</dbReference>
<sequence>MEEKNRQLNEDAETIEEKNELQTGKKKHRKNNFAAGMAVGAAAAIMGCSLAGIYFSRHYRYSSLATAYSSRGTKTATSSTVESQNQEAITDELMTKLKLLEQCADDYFLFDTADAKDYQDNIYKGFMNALDDPYSCYYTADEYQTLMESTSGSYEGIGVVVSQNVQTKIITVVRPFEGCPGAEAGMLPGDILIEVAGNDVSGIDVSTVVSWIKGEGGTTVDIRVYRESEDKYYDFTVERRKIEVPTVAYEMLEDNIGYVQVTEFDEVTSDQYIAAVDDLKAQGMEGLIVDIRDNPGGLLSCVVDMLDYMLPEGTIVYTEDKNGEGDTYTSDAEHYFDLPLAVLVNGNSASASEIFSGAIQDYETGTIIGTQTFGKGIVQSILPFNDGSAIKITVSRYFTPRGTCIHGEGITPDVEVELNEELKTKLTIEKSEDNQLQKAIENVKEQIAAE</sequence>
<dbReference type="GO" id="GO:0008236">
    <property type="term" value="F:serine-type peptidase activity"/>
    <property type="evidence" value="ECO:0007669"/>
    <property type="project" value="UniProtKB-KW"/>
</dbReference>
<name>A0AAE3E5J4_9FIRM</name>
<evidence type="ECO:0000256" key="2">
    <source>
        <dbReference type="ARBA" id="ARBA00022670"/>
    </source>
</evidence>
<keyword evidence="7" id="KW-1133">Transmembrane helix</keyword>
<dbReference type="SUPFAM" id="SSF52096">
    <property type="entry name" value="ClpP/crotonase"/>
    <property type="match status" value="1"/>
</dbReference>
<dbReference type="InterPro" id="IPR036034">
    <property type="entry name" value="PDZ_sf"/>
</dbReference>
<keyword evidence="2 5" id="KW-0645">Protease</keyword>
<evidence type="ECO:0000256" key="6">
    <source>
        <dbReference type="SAM" id="MobiDB-lite"/>
    </source>
</evidence>
<dbReference type="GO" id="GO:0006508">
    <property type="term" value="P:proteolysis"/>
    <property type="evidence" value="ECO:0007669"/>
    <property type="project" value="UniProtKB-KW"/>
</dbReference>
<dbReference type="EMBL" id="JAJEQN010000033">
    <property type="protein sequence ID" value="MCC2222359.1"/>
    <property type="molecule type" value="Genomic_DNA"/>
</dbReference>
<proteinExistence type="inferred from homology"/>
<dbReference type="Gene3D" id="3.30.750.44">
    <property type="match status" value="1"/>
</dbReference>
<reference evidence="9 10" key="1">
    <citation type="submission" date="2021-10" db="EMBL/GenBank/DDBJ databases">
        <title>Anaerobic single-cell dispensing facilitates the cultivation of human gut bacteria.</title>
        <authorList>
            <person name="Afrizal A."/>
        </authorList>
    </citation>
    <scope>NUCLEOTIDE SEQUENCE [LARGE SCALE GENOMIC DNA]</scope>
    <source>
        <strain evidence="9 10">CLA-AA-H224</strain>
    </source>
</reference>